<keyword evidence="3" id="KW-1133">Transmembrane helix</keyword>
<feature type="non-terminal residue" evidence="6">
    <location>
        <position position="647"/>
    </location>
</feature>
<proteinExistence type="predicted"/>
<dbReference type="Gene3D" id="3.40.50.300">
    <property type="entry name" value="P-loop containing nucleotide triphosphate hydrolases"/>
    <property type="match status" value="1"/>
</dbReference>
<dbReference type="InterPro" id="IPR027417">
    <property type="entry name" value="P-loop_NTPase"/>
</dbReference>
<dbReference type="InterPro" id="IPR021930">
    <property type="entry name" value="Heparan_SO4_deacetylase_dom"/>
</dbReference>
<feature type="non-terminal residue" evidence="6">
    <location>
        <position position="1"/>
    </location>
</feature>
<evidence type="ECO:0000256" key="1">
    <source>
        <dbReference type="ARBA" id="ARBA00004555"/>
    </source>
</evidence>
<keyword evidence="2" id="KW-0333">Golgi apparatus</keyword>
<dbReference type="GO" id="GO:0016787">
    <property type="term" value="F:hydrolase activity"/>
    <property type="evidence" value="ECO:0007669"/>
    <property type="project" value="InterPro"/>
</dbReference>
<accession>A0AAV2HIE7</accession>
<dbReference type="Proteomes" id="UP001497497">
    <property type="component" value="Unassembled WGS sequence"/>
</dbReference>
<dbReference type="SUPFAM" id="SSF52540">
    <property type="entry name" value="P-loop containing nucleoside triphosphate hydrolases"/>
    <property type="match status" value="1"/>
</dbReference>
<dbReference type="EMBL" id="CAXITT010000145">
    <property type="protein sequence ID" value="CAL1533532.1"/>
    <property type="molecule type" value="Genomic_DNA"/>
</dbReference>
<dbReference type="InterPro" id="IPR056793">
    <property type="entry name" value="HSNSD_N"/>
</dbReference>
<reference evidence="6 7" key="1">
    <citation type="submission" date="2024-04" db="EMBL/GenBank/DDBJ databases">
        <authorList>
            <consortium name="Genoscope - CEA"/>
            <person name="William W."/>
        </authorList>
    </citation>
    <scope>NUCLEOTIDE SEQUENCE [LARGE SCALE GENOMIC DNA]</scope>
</reference>
<evidence type="ECO:0000313" key="6">
    <source>
        <dbReference type="EMBL" id="CAL1533532.1"/>
    </source>
</evidence>
<gene>
    <name evidence="6" type="ORF">GSLYS_00007492001</name>
</gene>
<evidence type="ECO:0000259" key="5">
    <source>
        <dbReference type="Pfam" id="PF25119"/>
    </source>
</evidence>
<dbReference type="Pfam" id="PF12062">
    <property type="entry name" value="HSNSD-CE"/>
    <property type="match status" value="1"/>
</dbReference>
<dbReference type="Pfam" id="PF25119">
    <property type="entry name" value="HSNSD_N"/>
    <property type="match status" value="1"/>
</dbReference>
<evidence type="ECO:0000313" key="7">
    <source>
        <dbReference type="Proteomes" id="UP001497497"/>
    </source>
</evidence>
<evidence type="ECO:0000259" key="4">
    <source>
        <dbReference type="Pfam" id="PF12062"/>
    </source>
</evidence>
<dbReference type="GO" id="GO:0005794">
    <property type="term" value="C:Golgi apparatus"/>
    <property type="evidence" value="ECO:0007669"/>
    <property type="project" value="UniProtKB-SubCell"/>
</dbReference>
<dbReference type="GO" id="GO:0015016">
    <property type="term" value="F:heparan sulfate N-sulfotransferase activity"/>
    <property type="evidence" value="ECO:0007669"/>
    <property type="project" value="InterPro"/>
</dbReference>
<sequence length="647" mass="75722">QNCCLLIHDQGKQVSLNMLLRREIFRFYNCASRLFYFKRLSLLRSLILIFLLSIVSSLFFFYRLMDSSIHSPRPNPPVPHIICHVRPSNADHEMQSPRHHKTDDRLRLAHRALLITEVPNSKNGQKIRYFLNSLRIEVKFESKSKPIPTLTNKKSGRFAVIIFENYNSYLELDSWNRQLIDKYCHDYHVGIIGFVKPLEGTEGGSTYVENYHISFQYNLELEDYKLNTDSSLWRVVRPGEVWRGTLPDTWTVFHSNHSTYELLAFSKLSSHFSEAEVEDSKDFEKFRYITSVLDTGEIDGIPKVLFGSDLNFWLHNVIMMDALSYLSFGRLEQKQERYIQIDVDDIFVGKEGIRMKVPDVEALVAAQDRLQKEIDGFQFNLGFSGGFFLFGTEEEDDGDRKLIEYRHRFRWFSHMFRHEQPHKFPKDYVEKAMRLNKQFAEENDIKVYGQYAVAPHHSGVYPVYEPLYSSWREVWGVKTTSTEEYPKLLPSWKRRGFIHKGIMVLPRQTCGLFTTTVFSSDFRGGLEGLDASIQGGEIFQTVLTTPINIFMTHLSNYGNDRLALYMLESLVKFVKCWTNMKLISVPPVELGLKYFEMYPIDKDPIWTNPCDYNRHLSIWPDNKTCDRLPHFIVVGPQKTGMNLLRKF</sequence>
<keyword evidence="3" id="KW-0472">Membrane</keyword>
<keyword evidence="7" id="KW-1185">Reference proteome</keyword>
<feature type="domain" description="Heparan sulphate-N-deacetylase deacetylase" evidence="4">
    <location>
        <begin position="336"/>
        <end position="539"/>
    </location>
</feature>
<protein>
    <submittedName>
        <fullName evidence="6">Uncharacterized protein</fullName>
    </submittedName>
</protein>
<dbReference type="AlphaFoldDB" id="A0AAV2HIE7"/>
<feature type="domain" description="Heparan sulfate-N-deacetylase N-terminal" evidence="5">
    <location>
        <begin position="111"/>
        <end position="326"/>
    </location>
</feature>
<comment type="caution">
    <text evidence="6">The sequence shown here is derived from an EMBL/GenBank/DDBJ whole genome shotgun (WGS) entry which is preliminary data.</text>
</comment>
<evidence type="ECO:0000256" key="3">
    <source>
        <dbReference type="SAM" id="Phobius"/>
    </source>
</evidence>
<feature type="transmembrane region" description="Helical" evidence="3">
    <location>
        <begin position="42"/>
        <end position="65"/>
    </location>
</feature>
<comment type="subcellular location">
    <subcellularLocation>
        <location evidence="1">Golgi apparatus</location>
    </subcellularLocation>
</comment>
<evidence type="ECO:0000256" key="2">
    <source>
        <dbReference type="ARBA" id="ARBA00023034"/>
    </source>
</evidence>
<keyword evidence="3" id="KW-0812">Transmembrane</keyword>
<organism evidence="6 7">
    <name type="scientific">Lymnaea stagnalis</name>
    <name type="common">Great pond snail</name>
    <name type="synonym">Helix stagnalis</name>
    <dbReference type="NCBI Taxonomy" id="6523"/>
    <lineage>
        <taxon>Eukaryota</taxon>
        <taxon>Metazoa</taxon>
        <taxon>Spiralia</taxon>
        <taxon>Lophotrochozoa</taxon>
        <taxon>Mollusca</taxon>
        <taxon>Gastropoda</taxon>
        <taxon>Heterobranchia</taxon>
        <taxon>Euthyneura</taxon>
        <taxon>Panpulmonata</taxon>
        <taxon>Hygrophila</taxon>
        <taxon>Lymnaeoidea</taxon>
        <taxon>Lymnaeidae</taxon>
        <taxon>Lymnaea</taxon>
    </lineage>
</organism>
<name>A0AAV2HIE7_LYMST</name>